<evidence type="ECO:0000259" key="7">
    <source>
        <dbReference type="PROSITE" id="PS50863"/>
    </source>
</evidence>
<dbReference type="CDD" id="cd10017">
    <property type="entry name" value="B3_DNA"/>
    <property type="match status" value="2"/>
</dbReference>
<evidence type="ECO:0000256" key="6">
    <source>
        <dbReference type="ARBA" id="ARBA00023242"/>
    </source>
</evidence>
<keyword evidence="3" id="KW-0805">Transcription regulation</keyword>
<organism evidence="8 9">
    <name type="scientific">Aquilegia coerulea</name>
    <name type="common">Rocky mountain columbine</name>
    <dbReference type="NCBI Taxonomy" id="218851"/>
    <lineage>
        <taxon>Eukaryota</taxon>
        <taxon>Viridiplantae</taxon>
        <taxon>Streptophyta</taxon>
        <taxon>Embryophyta</taxon>
        <taxon>Tracheophyta</taxon>
        <taxon>Spermatophyta</taxon>
        <taxon>Magnoliopsida</taxon>
        <taxon>Ranunculales</taxon>
        <taxon>Ranunculaceae</taxon>
        <taxon>Thalictroideae</taxon>
        <taxon>Aquilegia</taxon>
    </lineage>
</organism>
<dbReference type="InterPro" id="IPR039218">
    <property type="entry name" value="REM_fam"/>
</dbReference>
<dbReference type="Gene3D" id="2.40.330.10">
    <property type="entry name" value="DNA-binding pseudobarrel domain"/>
    <property type="match status" value="2"/>
</dbReference>
<accession>A0A2G5DVJ8</accession>
<sequence length="257" mass="30082">MAKTTSRPRNPHFFKFIMPAAFEGISIPKAFMKDHLEGERCEGRKTMLRTTKSCKPWVIHTKGCCFTDGWEDFAREHDLRVGDLLLFRHEGGFNFNVIVFDATMCERVYQPLDGDTIDDDDHILMEKKKEQNDGIAKGYPIKHYIFCRFKGNKSKHNMYAKIFTTRWCLCVQLVPANFRRKYGLNKPCMIMLKDPEGEYWEVGLRHKRDCQAYIGRGWSTFLYANRMKVGDVCTLNKMVSKDFKKIVMEVSISRCRS</sequence>
<dbReference type="AlphaFoldDB" id="A0A2G5DVJ8"/>
<dbReference type="GO" id="GO:0003677">
    <property type="term" value="F:DNA binding"/>
    <property type="evidence" value="ECO:0007669"/>
    <property type="project" value="UniProtKB-KW"/>
</dbReference>
<evidence type="ECO:0000256" key="2">
    <source>
        <dbReference type="ARBA" id="ARBA00022737"/>
    </source>
</evidence>
<name>A0A2G5DVJ8_AQUCA</name>
<evidence type="ECO:0000256" key="4">
    <source>
        <dbReference type="ARBA" id="ARBA00023125"/>
    </source>
</evidence>
<dbReference type="STRING" id="218851.A0A2G5DVJ8"/>
<evidence type="ECO:0000256" key="3">
    <source>
        <dbReference type="ARBA" id="ARBA00023015"/>
    </source>
</evidence>
<dbReference type="FunCoup" id="A0A2G5DVJ8">
    <property type="interactions" value="53"/>
</dbReference>
<evidence type="ECO:0000256" key="5">
    <source>
        <dbReference type="ARBA" id="ARBA00023163"/>
    </source>
</evidence>
<keyword evidence="9" id="KW-1185">Reference proteome</keyword>
<dbReference type="OrthoDB" id="1109907at2759"/>
<dbReference type="InterPro" id="IPR015300">
    <property type="entry name" value="DNA-bd_pseudobarrel_sf"/>
</dbReference>
<keyword evidence="4" id="KW-0238">DNA-binding</keyword>
<proteinExistence type="predicted"/>
<dbReference type="PANTHER" id="PTHR31674">
    <property type="entry name" value="B3 DOMAIN-CONTAINING PROTEIN REM-LIKE 3-RELATED"/>
    <property type="match status" value="1"/>
</dbReference>
<evidence type="ECO:0000313" key="9">
    <source>
        <dbReference type="Proteomes" id="UP000230069"/>
    </source>
</evidence>
<dbReference type="GO" id="GO:0005634">
    <property type="term" value="C:nucleus"/>
    <property type="evidence" value="ECO:0007669"/>
    <property type="project" value="UniProtKB-SubCell"/>
</dbReference>
<evidence type="ECO:0000313" key="8">
    <source>
        <dbReference type="EMBL" id="PIA47522.1"/>
    </source>
</evidence>
<dbReference type="Proteomes" id="UP000230069">
    <property type="component" value="Unassembled WGS sequence"/>
</dbReference>
<comment type="subcellular location">
    <subcellularLocation>
        <location evidence="1">Nucleus</location>
    </subcellularLocation>
</comment>
<dbReference type="InterPro" id="IPR003340">
    <property type="entry name" value="B3_DNA-bd"/>
</dbReference>
<evidence type="ECO:0000256" key="1">
    <source>
        <dbReference type="ARBA" id="ARBA00004123"/>
    </source>
</evidence>
<dbReference type="InParanoid" id="A0A2G5DVJ8"/>
<dbReference type="PROSITE" id="PS50863">
    <property type="entry name" value="B3"/>
    <property type="match status" value="2"/>
</dbReference>
<dbReference type="SUPFAM" id="SSF101936">
    <property type="entry name" value="DNA-binding pseudobarrel domain"/>
    <property type="match status" value="2"/>
</dbReference>
<feature type="domain" description="TF-B3" evidence="7">
    <location>
        <begin position="174"/>
        <end position="256"/>
    </location>
</feature>
<keyword evidence="5" id="KW-0804">Transcription</keyword>
<keyword evidence="2" id="KW-0677">Repeat</keyword>
<dbReference type="SMART" id="SM01019">
    <property type="entry name" value="B3"/>
    <property type="match status" value="2"/>
</dbReference>
<gene>
    <name evidence="8" type="ORF">AQUCO_01400276v1</name>
</gene>
<dbReference type="Pfam" id="PF02362">
    <property type="entry name" value="B3"/>
    <property type="match status" value="2"/>
</dbReference>
<dbReference type="EMBL" id="KZ305031">
    <property type="protein sequence ID" value="PIA47522.1"/>
    <property type="molecule type" value="Genomic_DNA"/>
</dbReference>
<dbReference type="PANTHER" id="PTHR31674:SF62">
    <property type="entry name" value="B3 DOMAIN-CONTAINING PROTEIN REM14-RELATED"/>
    <property type="match status" value="1"/>
</dbReference>
<keyword evidence="6" id="KW-0539">Nucleus</keyword>
<protein>
    <recommendedName>
        <fullName evidence="7">TF-B3 domain-containing protein</fullName>
    </recommendedName>
</protein>
<feature type="domain" description="TF-B3" evidence="7">
    <location>
        <begin position="10"/>
        <end position="103"/>
    </location>
</feature>
<reference evidence="8 9" key="1">
    <citation type="submission" date="2017-09" db="EMBL/GenBank/DDBJ databases">
        <title>WGS assembly of Aquilegia coerulea Goldsmith.</title>
        <authorList>
            <person name="Hodges S."/>
            <person name="Kramer E."/>
            <person name="Nordborg M."/>
            <person name="Tomkins J."/>
            <person name="Borevitz J."/>
            <person name="Derieg N."/>
            <person name="Yan J."/>
            <person name="Mihaltcheva S."/>
            <person name="Hayes R.D."/>
            <person name="Rokhsar D."/>
        </authorList>
    </citation>
    <scope>NUCLEOTIDE SEQUENCE [LARGE SCALE GENOMIC DNA]</scope>
    <source>
        <strain evidence="9">cv. Goldsmith</strain>
    </source>
</reference>